<feature type="region of interest" description="Disordered" evidence="5">
    <location>
        <begin position="180"/>
        <end position="368"/>
    </location>
</feature>
<dbReference type="PROSITE" id="PS51044">
    <property type="entry name" value="ZF_SP_RING"/>
    <property type="match status" value="1"/>
</dbReference>
<dbReference type="InterPro" id="IPR013083">
    <property type="entry name" value="Znf_RING/FYVE/PHD"/>
</dbReference>
<reference evidence="7 8" key="2">
    <citation type="journal article" date="2021" name="Curr. Genet.">
        <title>Genetic response to nitrogen starvation in the aggressive Eucalyptus foliar pathogen Teratosphaeria destructans.</title>
        <authorList>
            <person name="Havenga M."/>
            <person name="Wingfield B.D."/>
            <person name="Wingfield M.J."/>
            <person name="Dreyer L.L."/>
            <person name="Roets F."/>
            <person name="Aylward J."/>
        </authorList>
    </citation>
    <scope>NUCLEOTIDE SEQUENCE [LARGE SCALE GENOMIC DNA]</scope>
    <source>
        <strain evidence="7">CMW44962</strain>
    </source>
</reference>
<keyword evidence="2 4" id="KW-0863">Zinc-finger</keyword>
<dbReference type="GO" id="GO:0008270">
    <property type="term" value="F:zinc ion binding"/>
    <property type="evidence" value="ECO:0007669"/>
    <property type="project" value="UniProtKB-KW"/>
</dbReference>
<feature type="region of interest" description="Disordered" evidence="5">
    <location>
        <begin position="47"/>
        <end position="123"/>
    </location>
</feature>
<dbReference type="GO" id="GO:0061665">
    <property type="term" value="F:SUMO ligase activity"/>
    <property type="evidence" value="ECO:0007669"/>
    <property type="project" value="TreeGrafter"/>
</dbReference>
<dbReference type="Proteomes" id="UP001138500">
    <property type="component" value="Unassembled WGS sequence"/>
</dbReference>
<dbReference type="EMBL" id="RIBY02000924">
    <property type="protein sequence ID" value="KAH9835484.1"/>
    <property type="molecule type" value="Genomic_DNA"/>
</dbReference>
<dbReference type="AlphaFoldDB" id="A0A9W7SW85"/>
<evidence type="ECO:0000256" key="5">
    <source>
        <dbReference type="SAM" id="MobiDB-lite"/>
    </source>
</evidence>
<dbReference type="Gene3D" id="3.30.40.10">
    <property type="entry name" value="Zinc/RING finger domain, C3HC4 (zinc finger)"/>
    <property type="match status" value="1"/>
</dbReference>
<feature type="region of interest" description="Disordered" evidence="5">
    <location>
        <begin position="671"/>
        <end position="708"/>
    </location>
</feature>
<feature type="domain" description="SP-RING-type" evidence="6">
    <location>
        <begin position="966"/>
        <end position="1058"/>
    </location>
</feature>
<dbReference type="PANTHER" id="PTHR10782:SF4">
    <property type="entry name" value="TONALLI, ISOFORM E"/>
    <property type="match status" value="1"/>
</dbReference>
<gene>
    <name evidence="7" type="ORF">Tdes44962_MAKER08542</name>
</gene>
<name>A0A9W7SW85_9PEZI</name>
<evidence type="ECO:0000313" key="7">
    <source>
        <dbReference type="EMBL" id="KAH9835484.1"/>
    </source>
</evidence>
<dbReference type="InterPro" id="IPR004181">
    <property type="entry name" value="Znf_MIZ"/>
</dbReference>
<dbReference type="GO" id="GO:0000785">
    <property type="term" value="C:chromatin"/>
    <property type="evidence" value="ECO:0007669"/>
    <property type="project" value="TreeGrafter"/>
</dbReference>
<keyword evidence="8" id="KW-1185">Reference proteome</keyword>
<feature type="region of interest" description="Disordered" evidence="5">
    <location>
        <begin position="1"/>
        <end position="23"/>
    </location>
</feature>
<keyword evidence="1" id="KW-0479">Metal-binding</keyword>
<evidence type="ECO:0000256" key="1">
    <source>
        <dbReference type="ARBA" id="ARBA00022723"/>
    </source>
</evidence>
<dbReference type="Pfam" id="PF02891">
    <property type="entry name" value="zf-MIZ"/>
    <property type="match status" value="1"/>
</dbReference>
<accession>A0A9W7SW85</accession>
<dbReference type="GO" id="GO:0016925">
    <property type="term" value="P:protein sumoylation"/>
    <property type="evidence" value="ECO:0007669"/>
    <property type="project" value="TreeGrafter"/>
</dbReference>
<feature type="compositionally biased region" description="Basic and acidic residues" evidence="5">
    <location>
        <begin position="1077"/>
        <end position="1097"/>
    </location>
</feature>
<feature type="compositionally biased region" description="Polar residues" evidence="5">
    <location>
        <begin position="236"/>
        <end position="245"/>
    </location>
</feature>
<comment type="caution">
    <text evidence="7">The sequence shown here is derived from an EMBL/GenBank/DDBJ whole genome shotgun (WGS) entry which is preliminary data.</text>
</comment>
<protein>
    <submittedName>
        <fullName evidence="7">MIZ/SP-RING zinc finger protein</fullName>
    </submittedName>
</protein>
<evidence type="ECO:0000256" key="4">
    <source>
        <dbReference type="PROSITE-ProRule" id="PRU00452"/>
    </source>
</evidence>
<dbReference type="PANTHER" id="PTHR10782">
    <property type="entry name" value="ZINC FINGER MIZ DOMAIN-CONTAINING PROTEIN"/>
    <property type="match status" value="1"/>
</dbReference>
<feature type="compositionally biased region" description="Polar residues" evidence="5">
    <location>
        <begin position="307"/>
        <end position="316"/>
    </location>
</feature>
<feature type="compositionally biased region" description="Pro residues" evidence="5">
    <location>
        <begin position="256"/>
        <end position="265"/>
    </location>
</feature>
<evidence type="ECO:0000256" key="2">
    <source>
        <dbReference type="ARBA" id="ARBA00022771"/>
    </source>
</evidence>
<reference evidence="7 8" key="1">
    <citation type="journal article" date="2018" name="IMA Fungus">
        <title>IMA Genome-F 10: Nine draft genome sequences of Claviceps purpurea s.lat., including C. arundinis, C. humidiphila, and C. cf. spartinae, pseudomolecules for the pitch canker pathogen Fusarium circinatum, draft genome of Davidsoniella eucalypti, Grosmannia galeiformis, Quambalaria eucalypti, and Teratosphaeria destructans.</title>
        <authorList>
            <person name="Wingfield B.D."/>
            <person name="Liu M."/>
            <person name="Nguyen H.D."/>
            <person name="Lane F.A."/>
            <person name="Morgan S.W."/>
            <person name="De Vos L."/>
            <person name="Wilken P.M."/>
            <person name="Duong T.A."/>
            <person name="Aylward J."/>
            <person name="Coetzee M.P."/>
            <person name="Dadej K."/>
            <person name="De Beer Z.W."/>
            <person name="Findlay W."/>
            <person name="Havenga M."/>
            <person name="Kolarik M."/>
            <person name="Menzies J.G."/>
            <person name="Naidoo K."/>
            <person name="Pochopski O."/>
            <person name="Shoukouhi P."/>
            <person name="Santana Q.C."/>
            <person name="Seifert K.A."/>
            <person name="Soal N."/>
            <person name="Steenkamp E.T."/>
            <person name="Tatham C.T."/>
            <person name="van der Nest M.A."/>
            <person name="Wingfield M.J."/>
        </authorList>
    </citation>
    <scope>NUCLEOTIDE SEQUENCE [LARGE SCALE GENOMIC DNA]</scope>
    <source>
        <strain evidence="7">CMW44962</strain>
    </source>
</reference>
<feature type="region of interest" description="Disordered" evidence="5">
    <location>
        <begin position="1077"/>
        <end position="1126"/>
    </location>
</feature>
<feature type="compositionally biased region" description="Basic and acidic residues" evidence="5">
    <location>
        <begin position="48"/>
        <end position="61"/>
    </location>
</feature>
<sequence length="1126" mass="125004">MVVLTGPSPKRRRTDTGPVSDDQVRESNATLAIFMGQRHNRWMQNTTTHRDGRASHGDVTLRKSSGAQRTEGAGANSMKSHLASIAPAGPSERPPVPSIVTNNATGAERERRRPSAGALATSAGPSTVIANSGQTAEVAIDLVDYETPPVAIAPSPNAPSPTVPSPTMANGALLAIVNHKKSQDAQARMPGRQGLPSPAPSEDPHSPLVVNAPNPLHQQAPDLDVAPMQRPKSRAASVQTASTAAGSPIMTTAMPPMLPSPPGPYSTPFGQRASTGHASSAVRGPPFNNAHGLGPSPLHYQHGTLPGTRNSPNNSRAAALPAQHQRRSSSTVLPRPVPGQPQQTQPPRQRPHGVNALAGPAVTGPPQLSLSNFYPRNEMLGRIRQQMHIHENHPPSEQRERNIGRLHLLTEAVNKNDWFYIVLNQLSCVHSINGSQLPQITLEMVPEVAYKALSRLLCPNQQLGAELVKFFSDFPAPLMRIYSGGHGQNQIYNMLTEQVAIFMQCLPRNFDTLENGCVEARTPPLVQDIVEQLSLPSQVLQTTIFRAIARRVWADQPGSAEPGINMLLRLHYADQEQQRMNFRFRTPMEKQPMYHAMQRAYAAWYQYELRRIEIITRMPTTATARPLAPFVIPGDVLQIFGLPLQTPMPLASSSVANGPNNVPWTIQQQQQQQQAAIERQPRDLQQRPFHGSTNVRAGMIQPPHPDRPHPDRVLELQRQLAAQQARVTQRLRNPVHIQKLPPLARAVFPPDKECPRPQPTHPDTARHALHQAHLRSPILAPGSQRMYRHVHGFPVAPKQLRRGPPIQTFTFDSNDMSKVPPTIKASAGRYSRDLTEGSHEYRLRCAVFYPERGFPDFGSWVAADNVWPDCVYFEVNGADLETRRKLHHGRYLPIDLTELIKAGKNELRVIVNRTSKDTSPFSYAIAVELVRTIRHETLVNDIRLNRYISAQDSLHAITRTLKPTADDDDVVMTSSTMTIKLFDPISCASIFSTPVRSQYCKHRDPFDLDLYLQTRRRKQEDWPTDVDVWKCPICRQDASPQHLLIDGWLMQVREELAKRSLLDTRAIVVEADGSWRPKEEERTGVRSPSMEREERAASADAKQSRGPRGTPVVVPPKKAPLVIELD</sequence>
<evidence type="ECO:0000313" key="8">
    <source>
        <dbReference type="Proteomes" id="UP001138500"/>
    </source>
</evidence>
<keyword evidence="3" id="KW-0862">Zinc</keyword>
<evidence type="ECO:0000259" key="6">
    <source>
        <dbReference type="PROSITE" id="PS51044"/>
    </source>
</evidence>
<evidence type="ECO:0000256" key="3">
    <source>
        <dbReference type="ARBA" id="ARBA00022833"/>
    </source>
</evidence>
<organism evidence="7 8">
    <name type="scientific">Teratosphaeria destructans</name>
    <dbReference type="NCBI Taxonomy" id="418781"/>
    <lineage>
        <taxon>Eukaryota</taxon>
        <taxon>Fungi</taxon>
        <taxon>Dikarya</taxon>
        <taxon>Ascomycota</taxon>
        <taxon>Pezizomycotina</taxon>
        <taxon>Dothideomycetes</taxon>
        <taxon>Dothideomycetidae</taxon>
        <taxon>Mycosphaerellales</taxon>
        <taxon>Teratosphaeriaceae</taxon>
        <taxon>Teratosphaeria</taxon>
    </lineage>
</organism>
<proteinExistence type="predicted"/>
<dbReference type="OrthoDB" id="27975at2759"/>